<comment type="caution">
    <text evidence="2">The sequence shown here is derived from an EMBL/GenBank/DDBJ whole genome shotgun (WGS) entry which is preliminary data.</text>
</comment>
<dbReference type="Proteomes" id="UP001627284">
    <property type="component" value="Unassembled WGS sequence"/>
</dbReference>
<feature type="transmembrane region" description="Helical" evidence="1">
    <location>
        <begin position="62"/>
        <end position="84"/>
    </location>
</feature>
<evidence type="ECO:0000256" key="1">
    <source>
        <dbReference type="SAM" id="Phobius"/>
    </source>
</evidence>
<keyword evidence="1" id="KW-1133">Transmembrane helix</keyword>
<dbReference type="PANTHER" id="PTHR46741:SF7">
    <property type="entry name" value="TRANSMEMBRANE PROTEIN"/>
    <property type="match status" value="1"/>
</dbReference>
<gene>
    <name evidence="2" type="ORF">AABB24_025278</name>
</gene>
<keyword evidence="3" id="KW-1185">Reference proteome</keyword>
<keyword evidence="1" id="KW-0812">Transmembrane</keyword>
<dbReference type="PANTHER" id="PTHR46741">
    <property type="entry name" value="OS09G0413600 PROTEIN"/>
    <property type="match status" value="1"/>
</dbReference>
<dbReference type="AlphaFoldDB" id="A0ABD2SSF3"/>
<evidence type="ECO:0000313" key="2">
    <source>
        <dbReference type="EMBL" id="KAL3346752.1"/>
    </source>
</evidence>
<dbReference type="EMBL" id="JBJKTR010000014">
    <property type="protein sequence ID" value="KAL3346752.1"/>
    <property type="molecule type" value="Genomic_DNA"/>
</dbReference>
<feature type="non-terminal residue" evidence="2">
    <location>
        <position position="1"/>
    </location>
</feature>
<dbReference type="Pfam" id="PF07891">
    <property type="entry name" value="DUF1666"/>
    <property type="match status" value="1"/>
</dbReference>
<proteinExistence type="predicted"/>
<protein>
    <submittedName>
        <fullName evidence="2">Uncharacterized protein</fullName>
    </submittedName>
</protein>
<sequence length="627" mass="73065">NFRVSGSLWISEMTPLSTCWLLIELYVIPHGYLKWYFLSFYIHPFLHPFCQLYLWIKVLQKYLSTFILFVYKSSCFLISSVLKLRKFCVLFFKKGNFILPNSKNNHIPIEEVEEYYDVIPNTENQNEIILYTSLNMRRSSSESYETVHCFNMKNKSYDDMIYVYDFQSRVSQMFDKNHKISSFVEPNQGEFMELDEEHEKDPSEVLIDCCSVISSVDEKMNLFDNYNAVPLSPGSVLSETEQELEFSLSSSVSSLSPGIDGRGFDEYFPSPISSNLSSPLDYGTMNQKFPSLNSYTNDMEMDQQLGHECTSCAEEEVDLLYKKYAERMSWFDALNHEKLCALSAVLRKHLSSPNSFEYEMEPTVGLPVQYISLSKVERKKFVRSLESDLELVYVAQACLSWEALHHQYKKVKALCCSTSKNGVFYGNVAATFQKFQVLLERFVEDDSCGGKRHLNYVHARFSQKNLLQVPEISGYVESNERPDGEITKPIEVLKAIEKCIYAFWFYVRTDCKKKKNFLWSQSRVEDPRDILLLPDLTKTLQMKELWMKDVKGKRKCWLRRAIKPQQEDLSKIELVLTLIDMKLVSRILCMSIISTSHFKWCQQKLDNIEFKNGQILRSPTILPLFPS</sequence>
<accession>A0ABD2SSF3</accession>
<reference evidence="2 3" key="1">
    <citation type="submission" date="2024-05" db="EMBL/GenBank/DDBJ databases">
        <title>De novo assembly of an allotetraploid wild potato.</title>
        <authorList>
            <person name="Hosaka A.J."/>
        </authorList>
    </citation>
    <scope>NUCLEOTIDE SEQUENCE [LARGE SCALE GENOMIC DNA]</scope>
    <source>
        <tissue evidence="2">Young leaves</tissue>
    </source>
</reference>
<dbReference type="InterPro" id="IPR012870">
    <property type="entry name" value="DUF1666"/>
</dbReference>
<organism evidence="2 3">
    <name type="scientific">Solanum stoloniferum</name>
    <dbReference type="NCBI Taxonomy" id="62892"/>
    <lineage>
        <taxon>Eukaryota</taxon>
        <taxon>Viridiplantae</taxon>
        <taxon>Streptophyta</taxon>
        <taxon>Embryophyta</taxon>
        <taxon>Tracheophyta</taxon>
        <taxon>Spermatophyta</taxon>
        <taxon>Magnoliopsida</taxon>
        <taxon>eudicotyledons</taxon>
        <taxon>Gunneridae</taxon>
        <taxon>Pentapetalae</taxon>
        <taxon>asterids</taxon>
        <taxon>lamiids</taxon>
        <taxon>Solanales</taxon>
        <taxon>Solanaceae</taxon>
        <taxon>Solanoideae</taxon>
        <taxon>Solaneae</taxon>
        <taxon>Solanum</taxon>
    </lineage>
</organism>
<keyword evidence="1" id="KW-0472">Membrane</keyword>
<name>A0ABD2SSF3_9SOLN</name>
<evidence type="ECO:0000313" key="3">
    <source>
        <dbReference type="Proteomes" id="UP001627284"/>
    </source>
</evidence>